<evidence type="ECO:0000256" key="3">
    <source>
        <dbReference type="ARBA" id="ARBA00023125"/>
    </source>
</evidence>
<dbReference type="Gene3D" id="3.30.160.390">
    <property type="entry name" value="Integrase, DNA-binding domain"/>
    <property type="match status" value="1"/>
</dbReference>
<dbReference type="PANTHER" id="PTHR30629">
    <property type="entry name" value="PROPHAGE INTEGRASE"/>
    <property type="match status" value="1"/>
</dbReference>
<dbReference type="InterPro" id="IPR044068">
    <property type="entry name" value="CB"/>
</dbReference>
<dbReference type="PANTHER" id="PTHR30629:SF2">
    <property type="entry name" value="PROPHAGE INTEGRASE INTS-RELATED"/>
    <property type="match status" value="1"/>
</dbReference>
<dbReference type="GO" id="GO:0006310">
    <property type="term" value="P:DNA recombination"/>
    <property type="evidence" value="ECO:0007669"/>
    <property type="project" value="UniProtKB-KW"/>
</dbReference>
<dbReference type="GO" id="GO:0015074">
    <property type="term" value="P:DNA integration"/>
    <property type="evidence" value="ECO:0007669"/>
    <property type="project" value="UniProtKB-KW"/>
</dbReference>
<dbReference type="EMBL" id="CP029553">
    <property type="protein sequence ID" value="AWN49362.1"/>
    <property type="molecule type" value="Genomic_DNA"/>
</dbReference>
<keyword evidence="4" id="KW-0233">DNA recombination</keyword>
<dbReference type="AlphaFoldDB" id="A0A2U8WVS1"/>
<dbReference type="KEGG" id="mtea:DK419_25935"/>
<evidence type="ECO:0000256" key="2">
    <source>
        <dbReference type="ARBA" id="ARBA00022908"/>
    </source>
</evidence>
<dbReference type="PROSITE" id="PS51900">
    <property type="entry name" value="CB"/>
    <property type="match status" value="1"/>
</dbReference>
<dbReference type="InterPro" id="IPR038488">
    <property type="entry name" value="Integrase_DNA-bd_sf"/>
</dbReference>
<dbReference type="PROSITE" id="PS51898">
    <property type="entry name" value="TYR_RECOMBINASE"/>
    <property type="match status" value="1"/>
</dbReference>
<protein>
    <submittedName>
        <fullName evidence="8">Site-specific integrase</fullName>
    </submittedName>
</protein>
<dbReference type="SUPFAM" id="SSF56349">
    <property type="entry name" value="DNA breaking-rejoining enzymes"/>
    <property type="match status" value="1"/>
</dbReference>
<feature type="domain" description="Core-binding (CB)" evidence="7">
    <location>
        <begin position="103"/>
        <end position="183"/>
    </location>
</feature>
<dbReference type="RefSeq" id="WP_109961633.1">
    <property type="nucleotide sequence ID" value="NZ_CP029553.1"/>
</dbReference>
<dbReference type="InterPro" id="IPR013762">
    <property type="entry name" value="Integrase-like_cat_sf"/>
</dbReference>
<accession>A0A2U8WVS1</accession>
<reference evidence="8 9" key="1">
    <citation type="submission" date="2018-05" db="EMBL/GenBank/DDBJ databases">
        <title>Complete Genome Sequence of Methylobacterium sp. 17Sr1-28.</title>
        <authorList>
            <person name="Srinivasan S."/>
        </authorList>
    </citation>
    <scope>NUCLEOTIDE SEQUENCE [LARGE SCALE GENOMIC DNA]</scope>
    <source>
        <strain evidence="8 9">17Sr1-28</strain>
    </source>
</reference>
<comment type="similarity">
    <text evidence="1">Belongs to the 'phage' integrase family.</text>
</comment>
<dbReference type="InterPro" id="IPR011010">
    <property type="entry name" value="DNA_brk_join_enz"/>
</dbReference>
<dbReference type="OrthoDB" id="7615137at2"/>
<feature type="domain" description="Tyr recombinase" evidence="6">
    <location>
        <begin position="204"/>
        <end position="383"/>
    </location>
</feature>
<organism evidence="8 9">
    <name type="scientific">Methylobacterium terrae</name>
    <dbReference type="NCBI Taxonomy" id="2202827"/>
    <lineage>
        <taxon>Bacteria</taxon>
        <taxon>Pseudomonadati</taxon>
        <taxon>Pseudomonadota</taxon>
        <taxon>Alphaproteobacteria</taxon>
        <taxon>Hyphomicrobiales</taxon>
        <taxon>Methylobacteriaceae</taxon>
        <taxon>Methylobacterium</taxon>
    </lineage>
</organism>
<keyword evidence="2" id="KW-0229">DNA integration</keyword>
<dbReference type="Proteomes" id="UP000245444">
    <property type="component" value="Chromosome"/>
</dbReference>
<evidence type="ECO:0000256" key="1">
    <source>
        <dbReference type="ARBA" id="ARBA00008857"/>
    </source>
</evidence>
<dbReference type="Pfam" id="PF13356">
    <property type="entry name" value="Arm-DNA-bind_3"/>
    <property type="match status" value="1"/>
</dbReference>
<dbReference type="Gene3D" id="1.10.443.10">
    <property type="entry name" value="Intergrase catalytic core"/>
    <property type="match status" value="1"/>
</dbReference>
<evidence type="ECO:0000256" key="4">
    <source>
        <dbReference type="ARBA" id="ARBA00023172"/>
    </source>
</evidence>
<evidence type="ECO:0000313" key="8">
    <source>
        <dbReference type="EMBL" id="AWN49362.1"/>
    </source>
</evidence>
<evidence type="ECO:0000259" key="7">
    <source>
        <dbReference type="PROSITE" id="PS51900"/>
    </source>
</evidence>
<dbReference type="InterPro" id="IPR004107">
    <property type="entry name" value="Integrase_SAM-like_N"/>
</dbReference>
<dbReference type="Pfam" id="PF00589">
    <property type="entry name" value="Phage_integrase"/>
    <property type="match status" value="1"/>
</dbReference>
<gene>
    <name evidence="8" type="ORF">DK419_25935</name>
</gene>
<name>A0A2U8WVS1_9HYPH</name>
<evidence type="ECO:0000313" key="9">
    <source>
        <dbReference type="Proteomes" id="UP000245444"/>
    </source>
</evidence>
<proteinExistence type="inferred from homology"/>
<dbReference type="GO" id="GO:0003677">
    <property type="term" value="F:DNA binding"/>
    <property type="evidence" value="ECO:0007669"/>
    <property type="project" value="UniProtKB-UniRule"/>
</dbReference>
<evidence type="ECO:0000256" key="5">
    <source>
        <dbReference type="PROSITE-ProRule" id="PRU01248"/>
    </source>
</evidence>
<sequence length="405" mass="43658">MTAQRLTRQTVAALTVPPGKLEAFLWDAEVKGFGVRASAGGSRRYVVQYRVPGQRATKKLSIGAVDTLSVDEARRQARTLLANALTGNDPHAEKAAAKKAAAVTLGSVADAYLKHCEVRQKPGTFYQTKLHLTKHWAPLRGLPLHKVRRADVATRLTELRDSSGGVSANRSRSALSALFAWAIGEGLTEANPVVGTHKPAEEKTRERVLSDAELKAIWGTCRNDAYGRIVRMLILTAQRREEVGGMAETELDLDAALWTLPAARAKNHREHLVPLSAPAVAILREAPRLEGRSLVFGEGAGGFSGWSRAKNALDSRLTEAGTPLAPWTLHDLRRTAATMMADRLGVAPHIIEAILNHVSGARAGVAGVYNRASYAVEKRAALDLWAAHVAGLCEMREEAPPQASA</sequence>
<dbReference type="Pfam" id="PF02899">
    <property type="entry name" value="Phage_int_SAM_1"/>
    <property type="match status" value="1"/>
</dbReference>
<dbReference type="InterPro" id="IPR002104">
    <property type="entry name" value="Integrase_catalytic"/>
</dbReference>
<evidence type="ECO:0000259" key="6">
    <source>
        <dbReference type="PROSITE" id="PS51898"/>
    </source>
</evidence>
<dbReference type="InterPro" id="IPR010998">
    <property type="entry name" value="Integrase_recombinase_N"/>
</dbReference>
<keyword evidence="9" id="KW-1185">Reference proteome</keyword>
<dbReference type="InterPro" id="IPR050808">
    <property type="entry name" value="Phage_Integrase"/>
</dbReference>
<dbReference type="Gene3D" id="1.10.150.130">
    <property type="match status" value="1"/>
</dbReference>
<dbReference type="CDD" id="cd00801">
    <property type="entry name" value="INT_P4_C"/>
    <property type="match status" value="1"/>
</dbReference>
<dbReference type="InterPro" id="IPR025166">
    <property type="entry name" value="Integrase_DNA_bind_dom"/>
</dbReference>
<keyword evidence="3 5" id="KW-0238">DNA-binding</keyword>